<dbReference type="CDD" id="cd03443">
    <property type="entry name" value="PaaI_thioesterase"/>
    <property type="match status" value="1"/>
</dbReference>
<protein>
    <submittedName>
        <fullName evidence="4">PaaI family thioesterase</fullName>
    </submittedName>
</protein>
<name>A0A9P3GLG8_9APHY</name>
<dbReference type="GO" id="GO:0047617">
    <property type="term" value="F:fatty acyl-CoA hydrolase activity"/>
    <property type="evidence" value="ECO:0007669"/>
    <property type="project" value="InterPro"/>
</dbReference>
<dbReference type="OrthoDB" id="2831072at2759"/>
<dbReference type="NCBIfam" id="TIGR00369">
    <property type="entry name" value="unchar_dom_1"/>
    <property type="match status" value="1"/>
</dbReference>
<comment type="caution">
    <text evidence="4">The sequence shown here is derived from an EMBL/GenBank/DDBJ whole genome shotgun (WGS) entry which is preliminary data.</text>
</comment>
<dbReference type="EMBL" id="BPQB01000068">
    <property type="protein sequence ID" value="GJE97118.1"/>
    <property type="molecule type" value="Genomic_DNA"/>
</dbReference>
<dbReference type="Proteomes" id="UP000703269">
    <property type="component" value="Unassembled WGS sequence"/>
</dbReference>
<dbReference type="PANTHER" id="PTHR21660:SF1">
    <property type="entry name" value="ACYL-COENZYME A THIOESTERASE 13"/>
    <property type="match status" value="1"/>
</dbReference>
<dbReference type="InterPro" id="IPR039298">
    <property type="entry name" value="ACOT13"/>
</dbReference>
<dbReference type="AlphaFoldDB" id="A0A9P3GLG8"/>
<dbReference type="InterPro" id="IPR029069">
    <property type="entry name" value="HotDog_dom_sf"/>
</dbReference>
<dbReference type="Gene3D" id="3.10.129.10">
    <property type="entry name" value="Hotdog Thioesterase"/>
    <property type="match status" value="1"/>
</dbReference>
<keyword evidence="2" id="KW-0378">Hydrolase</keyword>
<evidence type="ECO:0000256" key="1">
    <source>
        <dbReference type="ARBA" id="ARBA00008324"/>
    </source>
</evidence>
<keyword evidence="5" id="KW-1185">Reference proteome</keyword>
<feature type="domain" description="Thioesterase" evidence="3">
    <location>
        <begin position="82"/>
        <end position="156"/>
    </location>
</feature>
<dbReference type="Pfam" id="PF03061">
    <property type="entry name" value="4HBT"/>
    <property type="match status" value="1"/>
</dbReference>
<sequence>MDTLERSFRNAPGNVPQELKDLEADWWARDREMGQSFARGIMSRLQVTEANILEDASLPGRREARLVFEIDVTPDMCNALQAMHGGCTATFVDVCTFMARNLVPTNADPVMTVSLALNVVYHAPAPLGSRLRIICSSVSKGSRVITSRAEIYDVTHGRIVASGTHIKVPPSQPKL</sequence>
<dbReference type="PANTHER" id="PTHR21660">
    <property type="entry name" value="THIOESTERASE SUPERFAMILY MEMBER-RELATED"/>
    <property type="match status" value="1"/>
</dbReference>
<reference evidence="4 5" key="1">
    <citation type="submission" date="2021-08" db="EMBL/GenBank/DDBJ databases">
        <title>Draft Genome Sequence of Phanerochaete sordida strain YK-624.</title>
        <authorList>
            <person name="Mori T."/>
            <person name="Dohra H."/>
            <person name="Suzuki T."/>
            <person name="Kawagishi H."/>
            <person name="Hirai H."/>
        </authorList>
    </citation>
    <scope>NUCLEOTIDE SEQUENCE [LARGE SCALE GENOMIC DNA]</scope>
    <source>
        <strain evidence="4 5">YK-624</strain>
    </source>
</reference>
<dbReference type="SUPFAM" id="SSF54637">
    <property type="entry name" value="Thioesterase/thiol ester dehydrase-isomerase"/>
    <property type="match status" value="1"/>
</dbReference>
<evidence type="ECO:0000313" key="4">
    <source>
        <dbReference type="EMBL" id="GJE97118.1"/>
    </source>
</evidence>
<comment type="similarity">
    <text evidence="1">Belongs to the thioesterase PaaI family.</text>
</comment>
<organism evidence="4 5">
    <name type="scientific">Phanerochaete sordida</name>
    <dbReference type="NCBI Taxonomy" id="48140"/>
    <lineage>
        <taxon>Eukaryota</taxon>
        <taxon>Fungi</taxon>
        <taxon>Dikarya</taxon>
        <taxon>Basidiomycota</taxon>
        <taxon>Agaricomycotina</taxon>
        <taxon>Agaricomycetes</taxon>
        <taxon>Polyporales</taxon>
        <taxon>Phanerochaetaceae</taxon>
        <taxon>Phanerochaete</taxon>
    </lineage>
</organism>
<gene>
    <name evidence="4" type="ORF">PsYK624_133290</name>
</gene>
<evidence type="ECO:0000259" key="3">
    <source>
        <dbReference type="Pfam" id="PF03061"/>
    </source>
</evidence>
<dbReference type="InterPro" id="IPR006683">
    <property type="entry name" value="Thioestr_dom"/>
</dbReference>
<dbReference type="InterPro" id="IPR003736">
    <property type="entry name" value="PAAI_dom"/>
</dbReference>
<evidence type="ECO:0000256" key="2">
    <source>
        <dbReference type="ARBA" id="ARBA00022801"/>
    </source>
</evidence>
<evidence type="ECO:0000313" key="5">
    <source>
        <dbReference type="Proteomes" id="UP000703269"/>
    </source>
</evidence>
<accession>A0A9P3GLG8</accession>
<proteinExistence type="inferred from homology"/>